<dbReference type="AlphaFoldDB" id="A0AAN9SY10"/>
<dbReference type="Proteomes" id="UP001386955">
    <property type="component" value="Unassembled WGS sequence"/>
</dbReference>
<dbReference type="EMBL" id="JAYMYS010000001">
    <property type="protein sequence ID" value="KAK7410607.1"/>
    <property type="molecule type" value="Genomic_DNA"/>
</dbReference>
<name>A0AAN9SY10_PSOTE</name>
<comment type="caution">
    <text evidence="1">The sequence shown here is derived from an EMBL/GenBank/DDBJ whole genome shotgun (WGS) entry which is preliminary data.</text>
</comment>
<protein>
    <submittedName>
        <fullName evidence="1">Uncharacterized protein</fullName>
    </submittedName>
</protein>
<keyword evidence="2" id="KW-1185">Reference proteome</keyword>
<evidence type="ECO:0000313" key="1">
    <source>
        <dbReference type="EMBL" id="KAK7410607.1"/>
    </source>
</evidence>
<proteinExistence type="predicted"/>
<sequence length="92" mass="10636">MRMGLEMNEFRKRKFEGGALFCLRWVGGQLFCLRRSHALHSTRVFCKGFVVSGNGGHEWSHWWAVAMEIAGDNKEKEREEGGVTILNYGRFQ</sequence>
<evidence type="ECO:0000313" key="2">
    <source>
        <dbReference type="Proteomes" id="UP001386955"/>
    </source>
</evidence>
<reference evidence="1 2" key="1">
    <citation type="submission" date="2024-01" db="EMBL/GenBank/DDBJ databases">
        <title>The genomes of 5 underutilized Papilionoideae crops provide insights into root nodulation and disease resistanc.</title>
        <authorList>
            <person name="Jiang F."/>
        </authorList>
    </citation>
    <scope>NUCLEOTIDE SEQUENCE [LARGE SCALE GENOMIC DNA]</scope>
    <source>
        <strain evidence="1">DUOXIRENSHENG_FW03</strain>
        <tissue evidence="1">Leaves</tissue>
    </source>
</reference>
<accession>A0AAN9SY10</accession>
<gene>
    <name evidence="1" type="ORF">VNO78_01539</name>
</gene>
<organism evidence="1 2">
    <name type="scientific">Psophocarpus tetragonolobus</name>
    <name type="common">Winged bean</name>
    <name type="synonym">Dolichos tetragonolobus</name>
    <dbReference type="NCBI Taxonomy" id="3891"/>
    <lineage>
        <taxon>Eukaryota</taxon>
        <taxon>Viridiplantae</taxon>
        <taxon>Streptophyta</taxon>
        <taxon>Embryophyta</taxon>
        <taxon>Tracheophyta</taxon>
        <taxon>Spermatophyta</taxon>
        <taxon>Magnoliopsida</taxon>
        <taxon>eudicotyledons</taxon>
        <taxon>Gunneridae</taxon>
        <taxon>Pentapetalae</taxon>
        <taxon>rosids</taxon>
        <taxon>fabids</taxon>
        <taxon>Fabales</taxon>
        <taxon>Fabaceae</taxon>
        <taxon>Papilionoideae</taxon>
        <taxon>50 kb inversion clade</taxon>
        <taxon>NPAAA clade</taxon>
        <taxon>indigoferoid/millettioid clade</taxon>
        <taxon>Phaseoleae</taxon>
        <taxon>Psophocarpus</taxon>
    </lineage>
</organism>